<keyword evidence="1" id="KW-0677">Repeat</keyword>
<dbReference type="InterPro" id="IPR042401">
    <property type="entry name" value="SPMAP2-like"/>
</dbReference>
<dbReference type="OrthoDB" id="25466at2759"/>
<dbReference type="EMBL" id="JADBJN010000003">
    <property type="protein sequence ID" value="KAG5670053.1"/>
    <property type="molecule type" value="Genomic_DNA"/>
</dbReference>
<feature type="compositionally biased region" description="Basic and acidic residues" evidence="2">
    <location>
        <begin position="292"/>
        <end position="304"/>
    </location>
</feature>
<evidence type="ECO:0000313" key="3">
    <source>
        <dbReference type="EMBL" id="KAG5670053.1"/>
    </source>
</evidence>
<accession>A0A9J6BJS9</accession>
<keyword evidence="4" id="KW-1185">Reference proteome</keyword>
<dbReference type="Pfam" id="PF14912">
    <property type="entry name" value="THEG"/>
    <property type="match status" value="3"/>
</dbReference>
<organism evidence="3 4">
    <name type="scientific">Polypedilum vanderplanki</name>
    <name type="common">Sleeping chironomid midge</name>
    <dbReference type="NCBI Taxonomy" id="319348"/>
    <lineage>
        <taxon>Eukaryota</taxon>
        <taxon>Metazoa</taxon>
        <taxon>Ecdysozoa</taxon>
        <taxon>Arthropoda</taxon>
        <taxon>Hexapoda</taxon>
        <taxon>Insecta</taxon>
        <taxon>Pterygota</taxon>
        <taxon>Neoptera</taxon>
        <taxon>Endopterygota</taxon>
        <taxon>Diptera</taxon>
        <taxon>Nematocera</taxon>
        <taxon>Chironomoidea</taxon>
        <taxon>Chironomidae</taxon>
        <taxon>Chironominae</taxon>
        <taxon>Polypedilum</taxon>
        <taxon>Polypedilum</taxon>
    </lineage>
</organism>
<evidence type="ECO:0008006" key="5">
    <source>
        <dbReference type="Google" id="ProtNLM"/>
    </source>
</evidence>
<dbReference type="SMART" id="SM00705">
    <property type="entry name" value="THEG"/>
    <property type="match status" value="6"/>
</dbReference>
<evidence type="ECO:0000256" key="1">
    <source>
        <dbReference type="ARBA" id="ARBA00022737"/>
    </source>
</evidence>
<evidence type="ECO:0000256" key="2">
    <source>
        <dbReference type="SAM" id="MobiDB-lite"/>
    </source>
</evidence>
<evidence type="ECO:0000313" key="4">
    <source>
        <dbReference type="Proteomes" id="UP001107558"/>
    </source>
</evidence>
<reference evidence="3" key="1">
    <citation type="submission" date="2021-03" db="EMBL/GenBank/DDBJ databases">
        <title>Chromosome level genome of the anhydrobiotic midge Polypedilum vanderplanki.</title>
        <authorList>
            <person name="Yoshida Y."/>
            <person name="Kikawada T."/>
            <person name="Gusev O."/>
        </authorList>
    </citation>
    <scope>NUCLEOTIDE SEQUENCE</scope>
    <source>
        <strain evidence="3">NIAS01</strain>
        <tissue evidence="3">Whole body or cell culture</tissue>
    </source>
</reference>
<dbReference type="Proteomes" id="UP001107558">
    <property type="component" value="Chromosome 3"/>
</dbReference>
<feature type="region of interest" description="Disordered" evidence="2">
    <location>
        <begin position="292"/>
        <end position="332"/>
    </location>
</feature>
<dbReference type="InterPro" id="IPR006623">
    <property type="entry name" value="THEG"/>
</dbReference>
<gene>
    <name evidence="3" type="ORF">PVAND_000339</name>
</gene>
<sequence length="332" mass="39086">MLKDCPSNFNLHEFSCIHYFGSDHLKEERAKKFRCPSRRIRVLAQPKYLTRRILQPNQKVKKVQVIREYELPTRIKMLSIPKVRRLVASLDEYKNFISTHRIRNYDDLIQKSIRTMYSRLANVHMKKKRKPKKWTEEDKKRHCQWLQKRAVPKVYKTLPKTMPRKVVPLKKLQHSIFNLSRPRFPRQKYRPSYGYKSTVKDSAKLFIPSKRLLELSVAKKQFKNENDDADVDEDFIPFQVKPEALKYTITERVKQLATPKSKPAPHENSEYTKHGVIQRALKAATSARTLELAKPKEGEEELKPKPLVSKSALKAKPTPRILELSKPRKNPA</sequence>
<protein>
    <recommendedName>
        <fullName evidence="5">Testicular haploid expressed protein</fullName>
    </recommendedName>
</protein>
<dbReference type="PANTHER" id="PTHR15901:SF16">
    <property type="entry name" value="TESTICULAR HAPLOID EXPRESSED GENE PROTEIN"/>
    <property type="match status" value="1"/>
</dbReference>
<dbReference type="PANTHER" id="PTHR15901">
    <property type="entry name" value="TESTICULAR HAPLOID EXPRESSED GENE PROTEIN"/>
    <property type="match status" value="1"/>
</dbReference>
<proteinExistence type="predicted"/>
<dbReference type="AlphaFoldDB" id="A0A9J6BJS9"/>
<name>A0A9J6BJS9_POLVA</name>
<comment type="caution">
    <text evidence="3">The sequence shown here is derived from an EMBL/GenBank/DDBJ whole genome shotgun (WGS) entry which is preliminary data.</text>
</comment>